<proteinExistence type="predicted"/>
<protein>
    <submittedName>
        <fullName evidence="1">YkgJ family cysteine cluster protein</fullName>
    </submittedName>
</protein>
<evidence type="ECO:0000313" key="1">
    <source>
        <dbReference type="EMBL" id="RMC99898.1"/>
    </source>
</evidence>
<sequence>MRWFCRCAHDGLSRSGWPASGYNQPWSPTGMTETIGRMAMLHAGEAAALQASIERVGARVTAALQANPGVAYAVAFVGNLHRGIDQTMAQAALRGEPVACQARCTSCCSLRVEVVPAEALLIAQQLRSGPADRLAQLRQALQQQQALLAQGAAQRPACAFLQDALCSIYPWRPASCRKAHSFSAEACLSAAAQLPQDLSITLAAEALQRGTALGYRQRGLDGVVQELSAAVLQALDDDTAASRWYAAADSGATAQG</sequence>
<reference evidence="1 2" key="1">
    <citation type="submission" date="2018-10" db="EMBL/GenBank/DDBJ databases">
        <title>Draft genome sequence of Aquitalea MWU14-2217 isolated from a wild cranberry bog in Provincetown, Massachusetts.</title>
        <authorList>
            <person name="Ebadzadsahrai G."/>
            <person name="Soby S."/>
        </authorList>
    </citation>
    <scope>NUCLEOTIDE SEQUENCE [LARGE SCALE GENOMIC DNA]</scope>
    <source>
        <strain evidence="1 2">MWU14-2217</strain>
    </source>
</reference>
<name>A0A454JKT5_9NEIS</name>
<dbReference type="Proteomes" id="UP000274139">
    <property type="component" value="Unassembled WGS sequence"/>
</dbReference>
<dbReference type="AlphaFoldDB" id="A0A454JKT5"/>
<gene>
    <name evidence="1" type="ORF">EAY64_06215</name>
</gene>
<dbReference type="InterPro" id="IPR005358">
    <property type="entry name" value="Puta_zinc/iron-chelating_dom"/>
</dbReference>
<comment type="caution">
    <text evidence="1">The sequence shown here is derived from an EMBL/GenBank/DDBJ whole genome shotgun (WGS) entry which is preliminary data.</text>
</comment>
<evidence type="ECO:0000313" key="2">
    <source>
        <dbReference type="Proteomes" id="UP000274139"/>
    </source>
</evidence>
<keyword evidence="2" id="KW-1185">Reference proteome</keyword>
<accession>A0A454JKT5</accession>
<dbReference type="EMBL" id="RFAR01000021">
    <property type="protein sequence ID" value="RMC99898.1"/>
    <property type="molecule type" value="Genomic_DNA"/>
</dbReference>
<organism evidence="1 2">
    <name type="scientific">Aquitalea palustris</name>
    <dbReference type="NCBI Taxonomy" id="2480983"/>
    <lineage>
        <taxon>Bacteria</taxon>
        <taxon>Pseudomonadati</taxon>
        <taxon>Pseudomonadota</taxon>
        <taxon>Betaproteobacteria</taxon>
        <taxon>Neisseriales</taxon>
        <taxon>Chromobacteriaceae</taxon>
        <taxon>Aquitalea</taxon>
    </lineage>
</organism>
<dbReference type="Pfam" id="PF03692">
    <property type="entry name" value="CxxCxxCC"/>
    <property type="match status" value="1"/>
</dbReference>